<dbReference type="InterPro" id="IPR008906">
    <property type="entry name" value="HATC_C_dom"/>
</dbReference>
<organism evidence="2 3">
    <name type="scientific">Cetraspora pellucida</name>
    <dbReference type="NCBI Taxonomy" id="1433469"/>
    <lineage>
        <taxon>Eukaryota</taxon>
        <taxon>Fungi</taxon>
        <taxon>Fungi incertae sedis</taxon>
        <taxon>Mucoromycota</taxon>
        <taxon>Glomeromycotina</taxon>
        <taxon>Glomeromycetes</taxon>
        <taxon>Diversisporales</taxon>
        <taxon>Gigasporaceae</taxon>
        <taxon>Cetraspora</taxon>
    </lineage>
</organism>
<dbReference type="AlphaFoldDB" id="A0A9N9HV02"/>
<feature type="domain" description="HAT C-terminal dimerisation" evidence="1">
    <location>
        <begin position="1"/>
        <end position="45"/>
    </location>
</feature>
<dbReference type="InterPro" id="IPR012337">
    <property type="entry name" value="RNaseH-like_sf"/>
</dbReference>
<proteinExistence type="predicted"/>
<gene>
    <name evidence="2" type="ORF">CPELLU_LOCUS12116</name>
</gene>
<accession>A0A9N9HV02</accession>
<reference evidence="2" key="1">
    <citation type="submission" date="2021-06" db="EMBL/GenBank/DDBJ databases">
        <authorList>
            <person name="Kallberg Y."/>
            <person name="Tangrot J."/>
            <person name="Rosling A."/>
        </authorList>
    </citation>
    <scope>NUCLEOTIDE SEQUENCE</scope>
    <source>
        <strain evidence="2">FL966</strain>
    </source>
</reference>
<evidence type="ECO:0000313" key="3">
    <source>
        <dbReference type="Proteomes" id="UP000789759"/>
    </source>
</evidence>
<keyword evidence="3" id="KW-1185">Reference proteome</keyword>
<evidence type="ECO:0000259" key="1">
    <source>
        <dbReference type="Pfam" id="PF05699"/>
    </source>
</evidence>
<feature type="non-terminal residue" evidence="2">
    <location>
        <position position="46"/>
    </location>
</feature>
<sequence>MAQDYLIAQATSVPSEQAFSLAKHTINALRNQLENEKVHASLCLKT</sequence>
<dbReference type="EMBL" id="CAJVQA010011385">
    <property type="protein sequence ID" value="CAG8706722.1"/>
    <property type="molecule type" value="Genomic_DNA"/>
</dbReference>
<dbReference type="SUPFAM" id="SSF53098">
    <property type="entry name" value="Ribonuclease H-like"/>
    <property type="match status" value="1"/>
</dbReference>
<dbReference type="GO" id="GO:0046983">
    <property type="term" value="F:protein dimerization activity"/>
    <property type="evidence" value="ECO:0007669"/>
    <property type="project" value="InterPro"/>
</dbReference>
<evidence type="ECO:0000313" key="2">
    <source>
        <dbReference type="EMBL" id="CAG8706722.1"/>
    </source>
</evidence>
<dbReference type="OrthoDB" id="2428298at2759"/>
<protein>
    <submittedName>
        <fullName evidence="2">16236_t:CDS:1</fullName>
    </submittedName>
</protein>
<dbReference type="Proteomes" id="UP000789759">
    <property type="component" value="Unassembled WGS sequence"/>
</dbReference>
<comment type="caution">
    <text evidence="2">The sequence shown here is derived from an EMBL/GenBank/DDBJ whole genome shotgun (WGS) entry which is preliminary data.</text>
</comment>
<name>A0A9N9HV02_9GLOM</name>
<dbReference type="Pfam" id="PF05699">
    <property type="entry name" value="Dimer_Tnp_hAT"/>
    <property type="match status" value="1"/>
</dbReference>